<evidence type="ECO:0000313" key="2">
    <source>
        <dbReference type="EMBL" id="CRL08290.1"/>
    </source>
</evidence>
<proteinExistence type="predicted"/>
<reference evidence="2 3" key="1">
    <citation type="submission" date="2015-04" db="EMBL/GenBank/DDBJ databases">
        <authorList>
            <person name="Syromyatnikov M.Y."/>
            <person name="Popov V.N."/>
        </authorList>
    </citation>
    <scope>NUCLEOTIDE SEQUENCE [LARGE SCALE GENOMIC DNA]</scope>
</reference>
<dbReference type="EMBL" id="CVRI01000075">
    <property type="protein sequence ID" value="CRL08290.1"/>
    <property type="molecule type" value="Genomic_DNA"/>
</dbReference>
<keyword evidence="1" id="KW-0472">Membrane</keyword>
<protein>
    <submittedName>
        <fullName evidence="2">CLUMA_CG021321, isoform A</fullName>
    </submittedName>
</protein>
<dbReference type="Proteomes" id="UP000183832">
    <property type="component" value="Unassembled WGS sequence"/>
</dbReference>
<keyword evidence="3" id="KW-1185">Reference proteome</keyword>
<evidence type="ECO:0000256" key="1">
    <source>
        <dbReference type="SAM" id="Phobius"/>
    </source>
</evidence>
<sequence>MKSYLLNTLKSCYIVHSLGFNFDRFPIQILKSATFCFRFSLTFTFLGVIAFIICIFAFIALKFE</sequence>
<feature type="transmembrane region" description="Helical" evidence="1">
    <location>
        <begin position="39"/>
        <end position="61"/>
    </location>
</feature>
<evidence type="ECO:0000313" key="3">
    <source>
        <dbReference type="Proteomes" id="UP000183832"/>
    </source>
</evidence>
<organism evidence="2 3">
    <name type="scientific">Clunio marinus</name>
    <dbReference type="NCBI Taxonomy" id="568069"/>
    <lineage>
        <taxon>Eukaryota</taxon>
        <taxon>Metazoa</taxon>
        <taxon>Ecdysozoa</taxon>
        <taxon>Arthropoda</taxon>
        <taxon>Hexapoda</taxon>
        <taxon>Insecta</taxon>
        <taxon>Pterygota</taxon>
        <taxon>Neoptera</taxon>
        <taxon>Endopterygota</taxon>
        <taxon>Diptera</taxon>
        <taxon>Nematocera</taxon>
        <taxon>Chironomoidea</taxon>
        <taxon>Chironomidae</taxon>
        <taxon>Clunio</taxon>
    </lineage>
</organism>
<gene>
    <name evidence="2" type="ORF">CLUMA_CG021321</name>
</gene>
<keyword evidence="1" id="KW-1133">Transmembrane helix</keyword>
<name>A0A1J1J8J7_9DIPT</name>
<keyword evidence="1" id="KW-0812">Transmembrane</keyword>
<dbReference type="AlphaFoldDB" id="A0A1J1J8J7"/>
<accession>A0A1J1J8J7</accession>